<dbReference type="InterPro" id="IPR036834">
    <property type="entry name" value="Bcl-2-like_sf"/>
</dbReference>
<evidence type="ECO:0000313" key="5">
    <source>
        <dbReference type="Proteomes" id="UP000114278"/>
    </source>
</evidence>
<keyword evidence="5" id="KW-1185">Reference proteome</keyword>
<keyword evidence="1" id="KW-1081">Inhibition of host apoptosis by viral BCL2-like protein</keyword>
<name>A0A068QLP8_9VIRU</name>
<dbReference type="RefSeq" id="YP_009046696.1">
    <property type="nucleotide sequence ID" value="NC_024451.1"/>
</dbReference>
<keyword evidence="2" id="KW-1119">Modulation of host cell apoptosis by virus</keyword>
<dbReference type="InterPro" id="IPR002475">
    <property type="entry name" value="Bcl2-like"/>
</dbReference>
<dbReference type="SUPFAM" id="SSF56854">
    <property type="entry name" value="Bcl-2 inhibitors of programmed cell death"/>
    <property type="match status" value="1"/>
</dbReference>
<proteinExistence type="predicted"/>
<organism evidence="4 5">
    <name type="scientific">Armadillidium vulgare iridescent virus</name>
    <dbReference type="NCBI Taxonomy" id="72201"/>
    <lineage>
        <taxon>Viruses</taxon>
        <taxon>Varidnaviria</taxon>
        <taxon>Bamfordvirae</taxon>
        <taxon>Nucleocytoviricota</taxon>
        <taxon>Megaviricetes</taxon>
        <taxon>Pimascovirales</taxon>
        <taxon>Pimascovirales incertae sedis</taxon>
        <taxon>Iridoviridae</taxon>
        <taxon>Betairidovirinae</taxon>
        <taxon>Iridovirus</taxon>
        <taxon>Iridovirus armadillidium1</taxon>
        <taxon>Invertebrate iridescent virus 31</taxon>
    </lineage>
</organism>
<sequence length="153" mass="17180">MDEIPKITKCVVNPSLITDKEGLRKDLAVAVLYLIKEVLKFSNKKDVNGADKLCQDLLAQTPNVNFETSVYQVFEELFAEGISWYKIATLFAFCHILATKTTVSLVESSLRSYISDYLFKWVSENGGWNGLIILANKCSNNYCIAPDQNNEGN</sequence>
<accession>A0A068QLP8</accession>
<dbReference type="Pfam" id="PF00452">
    <property type="entry name" value="Bcl-2"/>
    <property type="match status" value="1"/>
</dbReference>
<dbReference type="KEGG" id="vg:19738666"/>
<evidence type="ECO:0000313" key="4">
    <source>
        <dbReference type="EMBL" id="CCV02454.1"/>
    </source>
</evidence>
<dbReference type="GO" id="GO:0033668">
    <property type="term" value="P:symbiont-mediated suppression of host apoptosis"/>
    <property type="evidence" value="ECO:0007669"/>
    <property type="project" value="UniProtKB-KW"/>
</dbReference>
<dbReference type="EMBL" id="HF920637">
    <property type="protein sequence ID" value="CCV02454.1"/>
    <property type="molecule type" value="Genomic_DNA"/>
</dbReference>
<protein>
    <submittedName>
        <fullName evidence="4">BCL2-like protein, Cell death inhibitor</fullName>
    </submittedName>
</protein>
<keyword evidence="2" id="KW-0945">Host-virus interaction</keyword>
<dbReference type="PROSITE" id="PS50062">
    <property type="entry name" value="BCL2_FAMILY"/>
    <property type="match status" value="1"/>
</dbReference>
<evidence type="ECO:0000256" key="1">
    <source>
        <dbReference type="ARBA" id="ARBA00023189"/>
    </source>
</evidence>
<feature type="domain" description="Bcl-2 Bcl-2 homology region 1-3" evidence="3">
    <location>
        <begin position="52"/>
        <end position="128"/>
    </location>
</feature>
<evidence type="ECO:0000259" key="3">
    <source>
        <dbReference type="Pfam" id="PF00452"/>
    </source>
</evidence>
<dbReference type="InterPro" id="IPR046371">
    <property type="entry name" value="Bcl-2_BH1-3"/>
</dbReference>
<dbReference type="GeneID" id="19738666"/>
<dbReference type="Gene3D" id="1.10.437.10">
    <property type="entry name" value="Blc2-like"/>
    <property type="match status" value="1"/>
</dbReference>
<gene>
    <name evidence="4" type="primary">082L</name>
    <name evidence="4" type="ORF">IIV31_082L</name>
</gene>
<evidence type="ECO:0000256" key="2">
    <source>
        <dbReference type="ARBA" id="ARBA00023323"/>
    </source>
</evidence>
<dbReference type="Proteomes" id="UP000114278">
    <property type="component" value="Segment"/>
</dbReference>
<reference evidence="4 5" key="1">
    <citation type="journal article" date="2014" name="J. Gen. Virol.">
        <title>Genome sequence of a crustacean iridovirus, IIV31, isolated from the pill bug, Armadillidium vulgare.</title>
        <authorList>
            <person name="Piegu B."/>
            <person name="Guizard S."/>
            <person name="Yeping T."/>
            <person name="Cruaud C."/>
            <person name="Asgari S."/>
            <person name="Bideshi D.K."/>
            <person name="Federici B.A."/>
            <person name="Bigot Y."/>
        </authorList>
    </citation>
    <scope>NUCLEOTIDE SEQUENCE [LARGE SCALE GENOMIC DNA]</scope>
</reference>